<name>R4Z145_9ACTN</name>
<dbReference type="HOGENOM" id="CLU_2932693_0_0_11"/>
<dbReference type="EMBL" id="CANL01000033">
    <property type="protein sequence ID" value="CCM64380.1"/>
    <property type="molecule type" value="Genomic_DNA"/>
</dbReference>
<evidence type="ECO:0000313" key="3">
    <source>
        <dbReference type="Proteomes" id="UP000018291"/>
    </source>
</evidence>
<organism evidence="2 3">
    <name type="scientific">Candidatus Neomicrothrix parvicella RN1</name>
    <dbReference type="NCBI Taxonomy" id="1229780"/>
    <lineage>
        <taxon>Bacteria</taxon>
        <taxon>Bacillati</taxon>
        <taxon>Actinomycetota</taxon>
        <taxon>Acidimicrobiia</taxon>
        <taxon>Acidimicrobiales</taxon>
        <taxon>Microthrixaceae</taxon>
        <taxon>Candidatus Neomicrothrix</taxon>
    </lineage>
</organism>
<keyword evidence="3" id="KW-1185">Reference proteome</keyword>
<dbReference type="Proteomes" id="UP000018291">
    <property type="component" value="Unassembled WGS sequence"/>
</dbReference>
<accession>R4Z145</accession>
<protein>
    <submittedName>
        <fullName evidence="2">Uncharacterized protein</fullName>
    </submittedName>
</protein>
<dbReference type="AlphaFoldDB" id="R4Z145"/>
<feature type="region of interest" description="Disordered" evidence="1">
    <location>
        <begin position="1"/>
        <end position="29"/>
    </location>
</feature>
<evidence type="ECO:0000256" key="1">
    <source>
        <dbReference type="SAM" id="MobiDB-lite"/>
    </source>
</evidence>
<evidence type="ECO:0000313" key="2">
    <source>
        <dbReference type="EMBL" id="CCM64380.1"/>
    </source>
</evidence>
<gene>
    <name evidence="2" type="ORF">BN381_390017</name>
</gene>
<sequence>MMGPRTASHSLPSSPDEPGDPTLPQSGRFLAHPWRLSHSINVIGRHLARPTPELRGWPSC</sequence>
<comment type="caution">
    <text evidence="2">The sequence shown here is derived from an EMBL/GenBank/DDBJ whole genome shotgun (WGS) entry which is preliminary data.</text>
</comment>
<proteinExistence type="predicted"/>
<reference evidence="2 3" key="1">
    <citation type="journal article" date="2013" name="ISME J.">
        <title>Metabolic model for the filamentous 'Candidatus Microthrix parvicella' based on genomic and metagenomic analyses.</title>
        <authorList>
            <person name="Jon McIlroy S."/>
            <person name="Kristiansen R."/>
            <person name="Albertsen M."/>
            <person name="Michael Karst S."/>
            <person name="Rossetti S."/>
            <person name="Lund Nielsen J."/>
            <person name="Tandoi V."/>
            <person name="James Seviour R."/>
            <person name="Nielsen P.H."/>
        </authorList>
    </citation>
    <scope>NUCLEOTIDE SEQUENCE [LARGE SCALE GENOMIC DNA]</scope>
    <source>
        <strain evidence="2 3">RN1</strain>
    </source>
</reference>